<organism evidence="1 2">
    <name type="scientific">Kingella denitrificans ATCC 33394</name>
    <dbReference type="NCBI Taxonomy" id="888741"/>
    <lineage>
        <taxon>Bacteria</taxon>
        <taxon>Pseudomonadati</taxon>
        <taxon>Pseudomonadota</taxon>
        <taxon>Betaproteobacteria</taxon>
        <taxon>Neisseriales</taxon>
        <taxon>Neisseriaceae</taxon>
        <taxon>Kingella</taxon>
    </lineage>
</organism>
<comment type="caution">
    <text evidence="1">The sequence shown here is derived from an EMBL/GenBank/DDBJ whole genome shotgun (WGS) entry which is preliminary data.</text>
</comment>
<dbReference type="GO" id="GO:0016757">
    <property type="term" value="F:glycosyltransferase activity"/>
    <property type="evidence" value="ECO:0007669"/>
    <property type="project" value="UniProtKB-KW"/>
</dbReference>
<dbReference type="STRING" id="888741.HMPREF9098_0820"/>
<sequence>MTLPDLYICLTPLQALIAAQLIRQTQPQPSELLMICYAGADNEKFRHYFRQTQALCRRSDYTVIEHGRWMPPRLRRNIGRHYRTVRLASVDNDAVQYVVSHLRFERLETFDDGTANLYTDSILYRNPPMSAFRKLRRALQGIRYQTEDLRRLSQCHYTLYPERPNIAAPTVPLALWQDNTPRRAGTDINEVNESSLHPFKILLGQPLFDRAEDNIALFARLQRHVRADAYFPHPREHYTLPDIAYLHSDLIFEDYLAQQLQKQPAREFHIYHLGSSAAFNVHAFDRVRVHALRPEEPLFANPTWTQLYHIQSQLNIPVETV</sequence>
<dbReference type="HOGENOM" id="CLU_076077_0_0_4"/>
<proteinExistence type="predicted"/>
<dbReference type="RefSeq" id="WP_003782123.1">
    <property type="nucleotide sequence ID" value="NZ_GL870929.1"/>
</dbReference>
<dbReference type="Proteomes" id="UP000004088">
    <property type="component" value="Unassembled WGS sequence"/>
</dbReference>
<keyword evidence="1" id="KW-0328">Glycosyltransferase</keyword>
<accession>F0EY86</accession>
<reference evidence="1 2" key="1">
    <citation type="submission" date="2011-01" db="EMBL/GenBank/DDBJ databases">
        <authorList>
            <person name="Muzny D."/>
            <person name="Qin X."/>
            <person name="Deng J."/>
            <person name="Jiang H."/>
            <person name="Liu Y."/>
            <person name="Qu J."/>
            <person name="Song X.-Z."/>
            <person name="Zhang L."/>
            <person name="Thornton R."/>
            <person name="Coyle M."/>
            <person name="Francisco L."/>
            <person name="Jackson L."/>
            <person name="Javaid M."/>
            <person name="Korchina V."/>
            <person name="Kovar C."/>
            <person name="Mata R."/>
            <person name="Mathew T."/>
            <person name="Ngo R."/>
            <person name="Nguyen L."/>
            <person name="Nguyen N."/>
            <person name="Okwuonu G."/>
            <person name="Ongeri F."/>
            <person name="Pham C."/>
            <person name="Simmons D."/>
            <person name="Wilczek-Boney K."/>
            <person name="Hale W."/>
            <person name="Jakkamsetti A."/>
            <person name="Pham P."/>
            <person name="Ruth R."/>
            <person name="San Lucas F."/>
            <person name="Warren J."/>
            <person name="Zhang J."/>
            <person name="Zhao Z."/>
            <person name="Zhou C."/>
            <person name="Zhu D."/>
            <person name="Lee S."/>
            <person name="Bess C."/>
            <person name="Blankenburg K."/>
            <person name="Forbes L."/>
            <person name="Fu Q."/>
            <person name="Gubbala S."/>
            <person name="Hirani K."/>
            <person name="Jayaseelan J.C."/>
            <person name="Lara F."/>
            <person name="Munidasa M."/>
            <person name="Palculict T."/>
            <person name="Patil S."/>
            <person name="Pu L.-L."/>
            <person name="Saada N."/>
            <person name="Tang L."/>
            <person name="Weissenberger G."/>
            <person name="Zhu Y."/>
            <person name="Hemphill L."/>
            <person name="Shang Y."/>
            <person name="Youmans B."/>
            <person name="Ayvaz T."/>
            <person name="Ross M."/>
            <person name="Santibanez J."/>
            <person name="Aqrawi P."/>
            <person name="Gross S."/>
            <person name="Joshi V."/>
            <person name="Fowler G."/>
            <person name="Nazareth L."/>
            <person name="Reid J."/>
            <person name="Worley K."/>
            <person name="Petrosino J."/>
            <person name="Highlander S."/>
            <person name="Gibbs R."/>
        </authorList>
    </citation>
    <scope>NUCLEOTIDE SEQUENCE [LARGE SCALE GENOMIC DNA]</scope>
    <source>
        <strain evidence="1 2">ATCC 33394</strain>
    </source>
</reference>
<protein>
    <submittedName>
        <fullName evidence="1">Glycosyltransferase family 52</fullName>
        <ecNumber evidence="1">2.4.99.-</ecNumber>
    </submittedName>
</protein>
<keyword evidence="2" id="KW-1185">Reference proteome</keyword>
<evidence type="ECO:0000313" key="1">
    <source>
        <dbReference type="EMBL" id="EGC17494.1"/>
    </source>
</evidence>
<evidence type="ECO:0000313" key="2">
    <source>
        <dbReference type="Proteomes" id="UP000004088"/>
    </source>
</evidence>
<dbReference type="InterPro" id="IPR012477">
    <property type="entry name" value="Glyco_transf_52"/>
</dbReference>
<dbReference type="EC" id="2.4.99.-" evidence="1"/>
<name>F0EY86_9NEIS</name>
<dbReference type="EMBL" id="AEWV01000015">
    <property type="protein sequence ID" value="EGC17494.1"/>
    <property type="molecule type" value="Genomic_DNA"/>
</dbReference>
<keyword evidence="1" id="KW-0808">Transferase</keyword>
<dbReference type="AlphaFoldDB" id="F0EY86"/>
<gene>
    <name evidence="1" type="ORF">HMPREF9098_0820</name>
</gene>
<dbReference type="Gene3D" id="3.30.370.20">
    <property type="match status" value="1"/>
</dbReference>
<dbReference type="Pfam" id="PF07922">
    <property type="entry name" value="Glyco_transf_52"/>
    <property type="match status" value="1"/>
</dbReference>